<evidence type="ECO:0000313" key="1">
    <source>
        <dbReference type="EMBL" id="PKY62848.1"/>
    </source>
</evidence>
<comment type="caution">
    <text evidence="1">The sequence shown here is derived from an EMBL/GenBank/DDBJ whole genome shotgun (WGS) entry which is preliminary data.</text>
</comment>
<dbReference type="VEuPathDB" id="FungiDB:FUN_006621"/>
<evidence type="ECO:0000313" key="2">
    <source>
        <dbReference type="Proteomes" id="UP000234323"/>
    </source>
</evidence>
<dbReference type="VEuPathDB" id="FungiDB:RhiirFUN_015512"/>
<protein>
    <submittedName>
        <fullName evidence="1">Uncharacterized protein</fullName>
    </submittedName>
</protein>
<dbReference type="Proteomes" id="UP000234323">
    <property type="component" value="Unassembled WGS sequence"/>
</dbReference>
<gene>
    <name evidence="1" type="ORF">RhiirA4_490131</name>
</gene>
<keyword evidence="2" id="KW-1185">Reference proteome</keyword>
<sequence length="195" mass="22348">MSWIKPQIQKNISFKTLVIGKAFDISMAMDPIDRSTWSVSGGKELLLEFFKQYLLTKLALLPIQGRVARWYREVAHLCTSRIDNITVTNDLELAEVNHWAFLLDIIPNTRRKQVIFVQKPLADSDAWLIGKVNKIQHHAQGISVNYHPGYNDNGVIGWQDMERSIPAHCCKVAILDKGFNMRGWSFPSEWLSSTH</sequence>
<accession>A0A2I1HVH5</accession>
<organism evidence="1 2">
    <name type="scientific">Rhizophagus irregularis</name>
    <dbReference type="NCBI Taxonomy" id="588596"/>
    <lineage>
        <taxon>Eukaryota</taxon>
        <taxon>Fungi</taxon>
        <taxon>Fungi incertae sedis</taxon>
        <taxon>Mucoromycota</taxon>
        <taxon>Glomeromycotina</taxon>
        <taxon>Glomeromycetes</taxon>
        <taxon>Glomerales</taxon>
        <taxon>Glomeraceae</taxon>
        <taxon>Rhizophagus</taxon>
    </lineage>
</organism>
<dbReference type="VEuPathDB" id="FungiDB:RhiirA1_450424"/>
<dbReference type="EMBL" id="LLXI01008204">
    <property type="protein sequence ID" value="PKY62848.1"/>
    <property type="molecule type" value="Genomic_DNA"/>
</dbReference>
<name>A0A2I1HVH5_9GLOM</name>
<proteinExistence type="predicted"/>
<dbReference type="AlphaFoldDB" id="A0A2I1HVH5"/>
<reference evidence="1 2" key="1">
    <citation type="submission" date="2015-10" db="EMBL/GenBank/DDBJ databases">
        <title>Genome analyses suggest a sexual origin of heterokaryosis in a supposedly ancient asexual fungus.</title>
        <authorList>
            <person name="Ropars J."/>
            <person name="Sedzielewska K."/>
            <person name="Noel J."/>
            <person name="Charron P."/>
            <person name="Farinelli L."/>
            <person name="Marton T."/>
            <person name="Kruger M."/>
            <person name="Pelin A."/>
            <person name="Brachmann A."/>
            <person name="Corradi N."/>
        </authorList>
    </citation>
    <scope>NUCLEOTIDE SEQUENCE [LARGE SCALE GENOMIC DNA]</scope>
    <source>
        <strain evidence="1 2">A4</strain>
    </source>
</reference>